<gene>
    <name evidence="4" type="ORF">B7P33_07135</name>
</gene>
<feature type="compositionally biased region" description="Basic residues" evidence="2">
    <location>
        <begin position="27"/>
        <end position="37"/>
    </location>
</feature>
<dbReference type="GO" id="GO:0005737">
    <property type="term" value="C:cytoplasm"/>
    <property type="evidence" value="ECO:0007669"/>
    <property type="project" value="TreeGrafter"/>
</dbReference>
<name>A0A2A4GAC4_9FLAO</name>
<dbReference type="SMART" id="SM00382">
    <property type="entry name" value="AAA"/>
    <property type="match status" value="1"/>
</dbReference>
<dbReference type="Proteomes" id="UP000219559">
    <property type="component" value="Unassembled WGS sequence"/>
</dbReference>
<protein>
    <submittedName>
        <fullName evidence="4">Methylmalonyl Co-A mutase-associated GTPase MeaB</fullName>
    </submittedName>
</protein>
<comment type="similarity">
    <text evidence="1">Belongs to the SIMIBI class G3E GTPase family. ArgK/MeaB subfamily.</text>
</comment>
<dbReference type="InterPro" id="IPR003593">
    <property type="entry name" value="AAA+_ATPase"/>
</dbReference>
<dbReference type="Gene3D" id="1.20.5.170">
    <property type="match status" value="1"/>
</dbReference>
<feature type="domain" description="AAA+ ATPase" evidence="3">
    <location>
        <begin position="85"/>
        <end position="259"/>
    </location>
</feature>
<accession>A0A2A4GAC4</accession>
<dbReference type="InterPro" id="IPR005129">
    <property type="entry name" value="GTPase_ArgK"/>
</dbReference>
<evidence type="ECO:0000256" key="1">
    <source>
        <dbReference type="ARBA" id="ARBA00009625"/>
    </source>
</evidence>
<reference evidence="4 5" key="1">
    <citation type="submission" date="2017-04" db="EMBL/GenBank/DDBJ databases">
        <title>A new member of the family Flavobacteriaceae isolated from ascidians.</title>
        <authorList>
            <person name="Chen L."/>
        </authorList>
    </citation>
    <scope>NUCLEOTIDE SEQUENCE [LARGE SCALE GENOMIC DNA]</scope>
    <source>
        <strain evidence="4 5">HQA918</strain>
    </source>
</reference>
<dbReference type="GO" id="GO:0005525">
    <property type="term" value="F:GTP binding"/>
    <property type="evidence" value="ECO:0007669"/>
    <property type="project" value="InterPro"/>
</dbReference>
<evidence type="ECO:0000313" key="5">
    <source>
        <dbReference type="Proteomes" id="UP000219559"/>
    </source>
</evidence>
<dbReference type="Pfam" id="PF03308">
    <property type="entry name" value="MeaB"/>
    <property type="match status" value="1"/>
</dbReference>
<evidence type="ECO:0000256" key="2">
    <source>
        <dbReference type="SAM" id="MobiDB-lite"/>
    </source>
</evidence>
<dbReference type="PANTHER" id="PTHR23408">
    <property type="entry name" value="METHYLMALONYL-COA MUTASE"/>
    <property type="match status" value="1"/>
</dbReference>
<feature type="region of interest" description="Disordered" evidence="2">
    <location>
        <begin position="1"/>
        <end position="40"/>
    </location>
</feature>
<dbReference type="InterPro" id="IPR027417">
    <property type="entry name" value="P-loop_NTPase"/>
</dbReference>
<dbReference type="RefSeq" id="WP_097440208.1">
    <property type="nucleotide sequence ID" value="NZ_KZ300476.1"/>
</dbReference>
<dbReference type="SUPFAM" id="SSF52540">
    <property type="entry name" value="P-loop containing nucleoside triphosphate hydrolases"/>
    <property type="match status" value="1"/>
</dbReference>
<evidence type="ECO:0000259" key="3">
    <source>
        <dbReference type="SMART" id="SM00382"/>
    </source>
</evidence>
<proteinExistence type="inferred from homology"/>
<dbReference type="Gene3D" id="3.40.50.300">
    <property type="entry name" value="P-loop containing nucleotide triphosphate hydrolases"/>
    <property type="match status" value="1"/>
</dbReference>
<dbReference type="AlphaFoldDB" id="A0A2A4GAC4"/>
<dbReference type="NCBIfam" id="TIGR00750">
    <property type="entry name" value="lao"/>
    <property type="match status" value="1"/>
</dbReference>
<organism evidence="4 5">
    <name type="scientific">Sediminicola luteus</name>
    <dbReference type="NCBI Taxonomy" id="319238"/>
    <lineage>
        <taxon>Bacteria</taxon>
        <taxon>Pseudomonadati</taxon>
        <taxon>Bacteroidota</taxon>
        <taxon>Flavobacteriia</taxon>
        <taxon>Flavobacteriales</taxon>
        <taxon>Flavobacteriaceae</taxon>
        <taxon>Sediminicola</taxon>
    </lineage>
</organism>
<sequence length="361" mass="39303">MKKSNKSALSEKAGVSKGTEAHLAPLGHRRTLKRKKQNPTALAQRILDGNKSALAQGITLIESTQPNHQNDANCIIASCIPHSGKSIRIGITGVPGVGKSTFIESLGMLLLQLGKKVAVLAVDPSSSLSKGSILGDKTRMSELTKAEAAFVRPSPSGNSLGGVARKTRETIVLCEAAGYDVILIETVGVGQSETAVHSMVDFFLLLKLAGAGDQLQGIKRGIMEMADSIVINKADGDNLKPAQLARTEFERAFHLFPPKPNNWIPKVLVASALEDTGIRPIWELILEFWNHTQTNGHFKRNRDAQNKHWVIQTIEDRLIQDFYHSPGIKDGLEKTLLAVQNKETSPFAAAERLLEVFKTKK</sequence>
<keyword evidence="5" id="KW-1185">Reference proteome</keyword>
<dbReference type="Gene3D" id="1.10.287.130">
    <property type="match status" value="1"/>
</dbReference>
<dbReference type="PANTHER" id="PTHR23408:SF3">
    <property type="entry name" value="METHYLMALONIC ACIDURIA TYPE A PROTEIN, MITOCHONDRIAL"/>
    <property type="match status" value="1"/>
</dbReference>
<dbReference type="EMBL" id="NBWU01000002">
    <property type="protein sequence ID" value="PCE64928.1"/>
    <property type="molecule type" value="Genomic_DNA"/>
</dbReference>
<dbReference type="OrthoDB" id="9778292at2"/>
<comment type="caution">
    <text evidence="4">The sequence shown here is derived from an EMBL/GenBank/DDBJ whole genome shotgun (WGS) entry which is preliminary data.</text>
</comment>
<dbReference type="GO" id="GO:0003924">
    <property type="term" value="F:GTPase activity"/>
    <property type="evidence" value="ECO:0007669"/>
    <property type="project" value="InterPro"/>
</dbReference>
<dbReference type="CDD" id="cd03114">
    <property type="entry name" value="MMAA-like"/>
    <property type="match status" value="1"/>
</dbReference>
<dbReference type="NCBIfam" id="NF006958">
    <property type="entry name" value="PRK09435.1"/>
    <property type="match status" value="1"/>
</dbReference>
<evidence type="ECO:0000313" key="4">
    <source>
        <dbReference type="EMBL" id="PCE64928.1"/>
    </source>
</evidence>